<dbReference type="OrthoDB" id="2157530at2759"/>
<dbReference type="KEGG" id="glz:GLAREA_12172"/>
<dbReference type="InterPro" id="IPR010730">
    <property type="entry name" value="HET"/>
</dbReference>
<dbReference type="Proteomes" id="UP000016922">
    <property type="component" value="Unassembled WGS sequence"/>
</dbReference>
<dbReference type="GeneID" id="19471213"/>
<dbReference type="RefSeq" id="XP_008081145.1">
    <property type="nucleotide sequence ID" value="XM_008082954.1"/>
</dbReference>
<protein>
    <recommendedName>
        <fullName evidence="1">Heterokaryon incompatibility domain-containing protein</fullName>
    </recommendedName>
</protein>
<reference evidence="2 3" key="1">
    <citation type="journal article" date="2013" name="BMC Genomics">
        <title>Genomics-driven discovery of the pneumocandin biosynthetic gene cluster in the fungus Glarea lozoyensis.</title>
        <authorList>
            <person name="Chen L."/>
            <person name="Yue Q."/>
            <person name="Zhang X."/>
            <person name="Xiang M."/>
            <person name="Wang C."/>
            <person name="Li S."/>
            <person name="Che Y."/>
            <person name="Ortiz-Lopez F.J."/>
            <person name="Bills G.F."/>
            <person name="Liu X."/>
            <person name="An Z."/>
        </authorList>
    </citation>
    <scope>NUCLEOTIDE SEQUENCE [LARGE SCALE GENOMIC DNA]</scope>
    <source>
        <strain evidence="3">ATCC 20868 / MF5171</strain>
    </source>
</reference>
<proteinExistence type="predicted"/>
<dbReference type="Pfam" id="PF06985">
    <property type="entry name" value="HET"/>
    <property type="match status" value="1"/>
</dbReference>
<feature type="domain" description="Heterokaryon incompatibility" evidence="1">
    <location>
        <begin position="92"/>
        <end position="241"/>
    </location>
</feature>
<name>S3D2N4_GLAL2</name>
<sequence>MPPYAKQCLDTGYKDSTETSYKLILIMNLHPIPLTAAASTHKHYEYMPLETTDTVRILVLRPSATFGDPIYCNIIHRRRHHLILNSTGGEHYEAVSYTWGNGGFTYTLFCNTGASILAITENLDSLLRYFRKQKSVRYLWIDVICLNQDDDIEKSIQVGLMGEIYQQARRVCIWLGQPFSEFEVSFCFGFLKRVAALKKRQVTAEVVREISKEVFDTDDWLERISKLLSREWFHRRWIIQEAALGHDTIVYCGLCRISWQWFADGLLKLKCRFEELHTGQLSKPLHALRNVINLYSNADNMLRLLWDFHSTECRDEQDRIFALTSLAEDIQQTSHEGNQRTLALIYSKDWVAIYIRFAQNCIEIGEADELLRHLFALGSLSKSQNDMSIPSYVPDWSKRREESSFDYIPANLKVYYSRLQGLPNFDDITQGADQYFVVGATSVSWPPRDFFVQKHHLIRHEICRLLAYSVLDGFLSPKGLVREEMSNALCDSEKNLKSAWIELSEQILNKSGLVTSDNPHYHNTLFLWLRNVMNNYTLFTNNLCLPNMAEKDPSSKLYMAIGKENVEAGDICVKICTVERFRQVGSTRSSDESVFFSPWLGIVVRKNETELGRNLENTRMDSEESHGVSENWRIITPCVILTSLLRWRSHLPCEEDKKNKG</sequence>
<dbReference type="PANTHER" id="PTHR24148">
    <property type="entry name" value="ANKYRIN REPEAT DOMAIN-CONTAINING PROTEIN 39 HOMOLOG-RELATED"/>
    <property type="match status" value="1"/>
</dbReference>
<evidence type="ECO:0000313" key="3">
    <source>
        <dbReference type="Proteomes" id="UP000016922"/>
    </source>
</evidence>
<dbReference type="PANTHER" id="PTHR24148:SF80">
    <property type="entry name" value="HETEROKARYON INCOMPATIBILITY DOMAIN-CONTAINING PROTEIN"/>
    <property type="match status" value="1"/>
</dbReference>
<accession>S3D2N4</accession>
<dbReference type="AlphaFoldDB" id="S3D2N4"/>
<gene>
    <name evidence="2" type="ORF">GLAREA_12172</name>
</gene>
<dbReference type="eggNOG" id="ENOG502T6D3">
    <property type="taxonomic scope" value="Eukaryota"/>
</dbReference>
<organism evidence="2 3">
    <name type="scientific">Glarea lozoyensis (strain ATCC 20868 / MF5171)</name>
    <dbReference type="NCBI Taxonomy" id="1116229"/>
    <lineage>
        <taxon>Eukaryota</taxon>
        <taxon>Fungi</taxon>
        <taxon>Dikarya</taxon>
        <taxon>Ascomycota</taxon>
        <taxon>Pezizomycotina</taxon>
        <taxon>Leotiomycetes</taxon>
        <taxon>Helotiales</taxon>
        <taxon>Helotiaceae</taxon>
        <taxon>Glarea</taxon>
    </lineage>
</organism>
<evidence type="ECO:0000313" key="2">
    <source>
        <dbReference type="EMBL" id="EPE32090.1"/>
    </source>
</evidence>
<keyword evidence="3" id="KW-1185">Reference proteome</keyword>
<dbReference type="InterPro" id="IPR052895">
    <property type="entry name" value="HetReg/Transcr_Mod"/>
</dbReference>
<dbReference type="HOGENOM" id="CLU_415071_0_0_1"/>
<dbReference type="EMBL" id="KE145360">
    <property type="protein sequence ID" value="EPE32090.1"/>
    <property type="molecule type" value="Genomic_DNA"/>
</dbReference>
<evidence type="ECO:0000259" key="1">
    <source>
        <dbReference type="Pfam" id="PF06985"/>
    </source>
</evidence>